<dbReference type="RefSeq" id="WP_015069001.1">
    <property type="nucleotide sequence ID" value="NZ_CP025570.1"/>
</dbReference>
<protein>
    <submittedName>
        <fullName evidence="1">DUF488 domain-containing protein</fullName>
    </submittedName>
</protein>
<evidence type="ECO:0000313" key="1">
    <source>
        <dbReference type="EMBL" id="AZZ40258.1"/>
    </source>
</evidence>
<gene>
    <name evidence="1" type="ORF">C0Z10_11445</name>
</gene>
<dbReference type="PANTHER" id="PTHR36849">
    <property type="entry name" value="CYTOPLASMIC PROTEIN-RELATED"/>
    <property type="match status" value="1"/>
</dbReference>
<organism evidence="1 2">
    <name type="scientific">Acidipropionibacterium jensenii</name>
    <dbReference type="NCBI Taxonomy" id="1749"/>
    <lineage>
        <taxon>Bacteria</taxon>
        <taxon>Bacillati</taxon>
        <taxon>Actinomycetota</taxon>
        <taxon>Actinomycetes</taxon>
        <taxon>Propionibacteriales</taxon>
        <taxon>Propionibacteriaceae</taxon>
        <taxon>Acidipropionibacterium</taxon>
    </lineage>
</organism>
<dbReference type="KEGG" id="aji:C0Z10_11445"/>
<evidence type="ECO:0000313" key="2">
    <source>
        <dbReference type="Proteomes" id="UP000285875"/>
    </source>
</evidence>
<sequence>MTTFQIANIRDDIREGSADSGYRVLVDRIWPRGVSKERAGLDEHRKEVAPSNELRKWFGHDPVRFDEFTAHYRAELDASGAAETFARDMAGHPLVTLLYGAKDHEHNQAVVLKQVLEELDGHTA</sequence>
<reference evidence="2" key="1">
    <citation type="submission" date="2017-12" db="EMBL/GenBank/DDBJ databases">
        <title>Whole genome sequencing of Acidipropionibacterium jensenii strains JS279 and JS280.</title>
        <authorList>
            <person name="Deptula P."/>
            <person name="Laine P."/>
            <person name="Smolander O.-P."/>
            <person name="Paulin L."/>
            <person name="Auvinen P."/>
            <person name="Varmanen P."/>
        </authorList>
    </citation>
    <scope>NUCLEOTIDE SEQUENCE [LARGE SCALE GENOMIC DNA]</scope>
    <source>
        <strain evidence="2">JS280</strain>
    </source>
</reference>
<dbReference type="PANTHER" id="PTHR36849:SF1">
    <property type="entry name" value="CYTOPLASMIC PROTEIN"/>
    <property type="match status" value="1"/>
</dbReference>
<dbReference type="AlphaFoldDB" id="A0A3Q9UKV7"/>
<accession>A0A3Q9UKV7</accession>
<dbReference type="EMBL" id="CP025570">
    <property type="protein sequence ID" value="AZZ40258.1"/>
    <property type="molecule type" value="Genomic_DNA"/>
</dbReference>
<dbReference type="InterPro" id="IPR052552">
    <property type="entry name" value="YeaO-like"/>
</dbReference>
<dbReference type="Pfam" id="PF22752">
    <property type="entry name" value="DUF488-N3i"/>
    <property type="match status" value="1"/>
</dbReference>
<name>A0A3Q9UKV7_9ACTN</name>
<dbReference type="GeneID" id="88084188"/>
<dbReference type="Proteomes" id="UP000285875">
    <property type="component" value="Chromosome"/>
</dbReference>
<proteinExistence type="predicted"/>